<protein>
    <submittedName>
        <fullName evidence="5">DNA-binding transcriptional regulator, GntR family</fullName>
    </submittedName>
</protein>
<dbReference type="Proteomes" id="UP000199441">
    <property type="component" value="Unassembled WGS sequence"/>
</dbReference>
<dbReference type="Gene3D" id="1.10.10.10">
    <property type="entry name" value="Winged helix-like DNA-binding domain superfamily/Winged helix DNA-binding domain"/>
    <property type="match status" value="1"/>
</dbReference>
<evidence type="ECO:0000313" key="5">
    <source>
        <dbReference type="EMBL" id="SDW70806.1"/>
    </source>
</evidence>
<name>A0A1H2VR45_9RHOB</name>
<sequence>MTQLTNAAERRTNVDEVFEALHHEIVTLELMPGTKISEAEIASKFSVSRQPVRDAFARLGNLGLLLIRPQKATVVRKFSMPEISHARFVRTAIEVEVLRNAIHKWPDIDTSDIRENMKRQAASVAAKDTVLFHELDYEFHKSLCVGAGFELAFETISEMKSKVDRLCSLSLAEPTEMEILLADHTRMIAALDDGDAAALETVIRQHLARLDTVVDRIQQKHSEYFE</sequence>
<dbReference type="Pfam" id="PF07729">
    <property type="entry name" value="FCD"/>
    <property type="match status" value="1"/>
</dbReference>
<dbReference type="SUPFAM" id="SSF48008">
    <property type="entry name" value="GntR ligand-binding domain-like"/>
    <property type="match status" value="1"/>
</dbReference>
<keyword evidence="3" id="KW-0804">Transcription</keyword>
<keyword evidence="6" id="KW-1185">Reference proteome</keyword>
<dbReference type="InterPro" id="IPR000524">
    <property type="entry name" value="Tscrpt_reg_HTH_GntR"/>
</dbReference>
<dbReference type="GO" id="GO:0003700">
    <property type="term" value="F:DNA-binding transcription factor activity"/>
    <property type="evidence" value="ECO:0007669"/>
    <property type="project" value="InterPro"/>
</dbReference>
<evidence type="ECO:0000313" key="6">
    <source>
        <dbReference type="Proteomes" id="UP000199441"/>
    </source>
</evidence>
<dbReference type="SMART" id="SM00345">
    <property type="entry name" value="HTH_GNTR"/>
    <property type="match status" value="1"/>
</dbReference>
<evidence type="ECO:0000256" key="2">
    <source>
        <dbReference type="ARBA" id="ARBA00023125"/>
    </source>
</evidence>
<dbReference type="Pfam" id="PF00392">
    <property type="entry name" value="GntR"/>
    <property type="match status" value="1"/>
</dbReference>
<dbReference type="InterPro" id="IPR008920">
    <property type="entry name" value="TF_FadR/GntR_C"/>
</dbReference>
<dbReference type="STRING" id="670155.SAMN04488001_1603"/>
<dbReference type="PANTHER" id="PTHR43537">
    <property type="entry name" value="TRANSCRIPTIONAL REGULATOR, GNTR FAMILY"/>
    <property type="match status" value="1"/>
</dbReference>
<reference evidence="6" key="1">
    <citation type="submission" date="2016-10" db="EMBL/GenBank/DDBJ databases">
        <authorList>
            <person name="Varghese N."/>
            <person name="Submissions S."/>
        </authorList>
    </citation>
    <scope>NUCLEOTIDE SEQUENCE [LARGE SCALE GENOMIC DNA]</scope>
    <source>
        <strain evidence="6">DSM 26922</strain>
    </source>
</reference>
<dbReference type="GO" id="GO:0003677">
    <property type="term" value="F:DNA binding"/>
    <property type="evidence" value="ECO:0007669"/>
    <property type="project" value="UniProtKB-KW"/>
</dbReference>
<organism evidence="5 6">
    <name type="scientific">Litoreibacter albidus</name>
    <dbReference type="NCBI Taxonomy" id="670155"/>
    <lineage>
        <taxon>Bacteria</taxon>
        <taxon>Pseudomonadati</taxon>
        <taxon>Pseudomonadota</taxon>
        <taxon>Alphaproteobacteria</taxon>
        <taxon>Rhodobacterales</taxon>
        <taxon>Roseobacteraceae</taxon>
        <taxon>Litoreibacter</taxon>
    </lineage>
</organism>
<dbReference type="SUPFAM" id="SSF46785">
    <property type="entry name" value="Winged helix' DNA-binding domain"/>
    <property type="match status" value="1"/>
</dbReference>
<dbReference type="AlphaFoldDB" id="A0A1H2VR45"/>
<dbReference type="InterPro" id="IPR011711">
    <property type="entry name" value="GntR_C"/>
</dbReference>
<dbReference type="PANTHER" id="PTHR43537:SF6">
    <property type="entry name" value="HTH-TYPE TRANSCRIPTIONAL REPRESSOR RSPR"/>
    <property type="match status" value="1"/>
</dbReference>
<dbReference type="RefSeq" id="WP_089946389.1">
    <property type="nucleotide sequence ID" value="NZ_FNOI01000002.1"/>
</dbReference>
<keyword evidence="1" id="KW-0805">Transcription regulation</keyword>
<evidence type="ECO:0000256" key="3">
    <source>
        <dbReference type="ARBA" id="ARBA00023163"/>
    </source>
</evidence>
<feature type="domain" description="HTH gntR-type" evidence="4">
    <location>
        <begin position="11"/>
        <end position="78"/>
    </location>
</feature>
<dbReference type="Gene3D" id="1.20.120.530">
    <property type="entry name" value="GntR ligand-binding domain-like"/>
    <property type="match status" value="1"/>
</dbReference>
<dbReference type="EMBL" id="FNOI01000002">
    <property type="protein sequence ID" value="SDW70806.1"/>
    <property type="molecule type" value="Genomic_DNA"/>
</dbReference>
<accession>A0A1H2VR45</accession>
<dbReference type="OrthoDB" id="8638122at2"/>
<proteinExistence type="predicted"/>
<keyword evidence="2 5" id="KW-0238">DNA-binding</keyword>
<gene>
    <name evidence="5" type="ORF">SAMN04488001_1603</name>
</gene>
<evidence type="ECO:0000256" key="1">
    <source>
        <dbReference type="ARBA" id="ARBA00023015"/>
    </source>
</evidence>
<dbReference type="InterPro" id="IPR036388">
    <property type="entry name" value="WH-like_DNA-bd_sf"/>
</dbReference>
<dbReference type="SMART" id="SM00895">
    <property type="entry name" value="FCD"/>
    <property type="match status" value="1"/>
</dbReference>
<dbReference type="InterPro" id="IPR036390">
    <property type="entry name" value="WH_DNA-bd_sf"/>
</dbReference>
<dbReference type="PROSITE" id="PS50949">
    <property type="entry name" value="HTH_GNTR"/>
    <property type="match status" value="1"/>
</dbReference>
<evidence type="ECO:0000259" key="4">
    <source>
        <dbReference type="PROSITE" id="PS50949"/>
    </source>
</evidence>